<accession>A0ABN7IZT5</accession>
<gene>
    <name evidence="5" type="ORF">JKIAZH3_G3725</name>
</gene>
<keyword evidence="2" id="KW-0863">Zinc-finger</keyword>
<feature type="compositionally biased region" description="Polar residues" evidence="3">
    <location>
        <begin position="23"/>
        <end position="32"/>
    </location>
</feature>
<evidence type="ECO:0000313" key="6">
    <source>
        <dbReference type="Proteomes" id="UP000836402"/>
    </source>
</evidence>
<feature type="region of interest" description="Disordered" evidence="3">
    <location>
        <begin position="151"/>
        <end position="208"/>
    </location>
</feature>
<protein>
    <recommendedName>
        <fullName evidence="4">CCHC-type domain-containing protein</fullName>
    </recommendedName>
</protein>
<feature type="compositionally biased region" description="Acidic residues" evidence="3">
    <location>
        <begin position="95"/>
        <end position="106"/>
    </location>
</feature>
<keyword evidence="2" id="KW-0862">Zinc</keyword>
<dbReference type="Proteomes" id="UP000836402">
    <property type="component" value="Unassembled WGS sequence"/>
</dbReference>
<evidence type="ECO:0000313" key="5">
    <source>
        <dbReference type="EMBL" id="CAD6942768.1"/>
    </source>
</evidence>
<feature type="compositionally biased region" description="Basic and acidic residues" evidence="3">
    <location>
        <begin position="435"/>
        <end position="445"/>
    </location>
</feature>
<feature type="compositionally biased region" description="Low complexity" evidence="3">
    <location>
        <begin position="182"/>
        <end position="195"/>
    </location>
</feature>
<evidence type="ECO:0000256" key="3">
    <source>
        <dbReference type="SAM" id="MobiDB-lite"/>
    </source>
</evidence>
<proteinExistence type="predicted"/>
<reference evidence="5" key="1">
    <citation type="submission" date="2020-10" db="EMBL/GenBank/DDBJ databases">
        <authorList>
            <person name="Sedaghatjoo S."/>
        </authorList>
    </citation>
    <scope>NUCLEOTIDE SEQUENCE</scope>
    <source>
        <strain evidence="5">AZH3</strain>
    </source>
</reference>
<dbReference type="SMART" id="SM00343">
    <property type="entry name" value="ZnF_C2HC"/>
    <property type="match status" value="1"/>
</dbReference>
<organism evidence="5 6">
    <name type="scientific">Tilletia caries</name>
    <name type="common">wheat bunt fungus</name>
    <dbReference type="NCBI Taxonomy" id="13290"/>
    <lineage>
        <taxon>Eukaryota</taxon>
        <taxon>Fungi</taxon>
        <taxon>Dikarya</taxon>
        <taxon>Basidiomycota</taxon>
        <taxon>Ustilaginomycotina</taxon>
        <taxon>Exobasidiomycetes</taxon>
        <taxon>Tilletiales</taxon>
        <taxon>Tilletiaceae</taxon>
        <taxon>Tilletia</taxon>
    </lineage>
</organism>
<keyword evidence="6" id="KW-1185">Reference proteome</keyword>
<dbReference type="InterPro" id="IPR001878">
    <property type="entry name" value="Znf_CCHC"/>
</dbReference>
<feature type="domain" description="CCHC-type" evidence="4">
    <location>
        <begin position="380"/>
        <end position="395"/>
    </location>
</feature>
<feature type="compositionally biased region" description="Polar residues" evidence="3">
    <location>
        <begin position="196"/>
        <end position="205"/>
    </location>
</feature>
<evidence type="ECO:0000256" key="1">
    <source>
        <dbReference type="ARBA" id="ARBA00022664"/>
    </source>
</evidence>
<evidence type="ECO:0000259" key="4">
    <source>
        <dbReference type="PROSITE" id="PS50158"/>
    </source>
</evidence>
<evidence type="ECO:0000256" key="2">
    <source>
        <dbReference type="PROSITE-ProRule" id="PRU00047"/>
    </source>
</evidence>
<keyword evidence="2" id="KW-0479">Metal-binding</keyword>
<feature type="region of interest" description="Disordered" evidence="3">
    <location>
        <begin position="222"/>
        <end position="258"/>
    </location>
</feature>
<dbReference type="Gene3D" id="4.10.60.10">
    <property type="entry name" value="Zinc finger, CCHC-type"/>
    <property type="match status" value="1"/>
</dbReference>
<keyword evidence="1" id="KW-0507">mRNA processing</keyword>
<feature type="region of interest" description="Disordered" evidence="3">
    <location>
        <begin position="1"/>
        <end position="118"/>
    </location>
</feature>
<feature type="region of interest" description="Disordered" evidence="3">
    <location>
        <begin position="426"/>
        <end position="445"/>
    </location>
</feature>
<name>A0ABN7IZT5_9BASI</name>
<feature type="compositionally biased region" description="Basic and acidic residues" evidence="3">
    <location>
        <begin position="79"/>
        <end position="90"/>
    </location>
</feature>
<dbReference type="InterPro" id="IPR036875">
    <property type="entry name" value="Znf_CCHC_sf"/>
</dbReference>
<dbReference type="EMBL" id="CAJHJG010004643">
    <property type="protein sequence ID" value="CAD6942768.1"/>
    <property type="molecule type" value="Genomic_DNA"/>
</dbReference>
<feature type="region of interest" description="Disordered" evidence="3">
    <location>
        <begin position="318"/>
        <end position="373"/>
    </location>
</feature>
<dbReference type="PROSITE" id="PS50158">
    <property type="entry name" value="ZF_CCHC"/>
    <property type="match status" value="1"/>
</dbReference>
<dbReference type="SUPFAM" id="SSF57756">
    <property type="entry name" value="Retrovirus zinc finger-like domains"/>
    <property type="match status" value="1"/>
</dbReference>
<sequence>MGGPTARTAVHNHHGPPPANPNQVRSSPQNSTSDRRVPSLVRAGRGTDTRPAEAPLDPDALHSSPSLSRARLNAEMLDGVERLGDARERPAPPSFEDDYVDGEEDLERPRSERSQVSASYVSGLVRAAVQESQLDIAQVLNQLRLEVKQLRQESTRAQEPPLPPSRASYGNARPSYGRGDGSTPRTSRATPPTRSQPAPTVSFQPRVSDPTANLMLGAEGASQAHGTHLRVPPHLLPEQGTVPSGHIGPYGAEEANSIRSGGSYSRIRLDRPKAKDIGLPAYWSMLLDGCTKDAEDWTDYRSLMLARERRTREALKDLSDAMAASRPNPLTPAPRPRQTPYEASSPSHLRARGASTPYQSAAPPRASDTAASRDREMGNCYHCHQPGHQKRDCPRLKDAVRVVRNTLVALETGTDEQRDAAIQEVMSRRPPSPPAHEHATDDNDVPRVRNARAVRVSGYDSSESDEDEASMRYVRAVDRGRSDSTPMADVPGARHRAVVAHKAAVYIGDARNRFELHVDGGSPLSMITPQALRSIAPFAEVHPPEPLKIRGYRGDDYQRTIGVVVLPVSFPTTNRVAPVICRFDFHVVTDCTGGWILGVDNMKADGIDARSKMERLEFEKRPDAEVKLLQAKEDPTTPAAHLLCAEDTTIGPRTTRFVKVQGVTEDQIVRPWVFMGKEPESGGAQVPWCVVGPSTNAVELRNDADTPLVLKHGDPSATWYPWTTNLSPWGSCRHVEGRWTRRVRRRLMESCAASPRYAR</sequence>
<comment type="caution">
    <text evidence="5">The sequence shown here is derived from an EMBL/GenBank/DDBJ whole genome shotgun (WGS) entry which is preliminary data.</text>
</comment>